<feature type="signal peptide" evidence="1">
    <location>
        <begin position="1"/>
        <end position="20"/>
    </location>
</feature>
<reference evidence="2 3" key="1">
    <citation type="submission" date="2024-03" db="EMBL/GenBank/DDBJ databases">
        <title>Two novel species of the genus Flavobacterium exhibiting potentially degradation of complex polysaccharides.</title>
        <authorList>
            <person name="Lian X."/>
        </authorList>
    </citation>
    <scope>NUCLEOTIDE SEQUENCE [LARGE SCALE GENOMIC DNA]</scope>
    <source>
        <strain evidence="3">j3</strain>
    </source>
</reference>
<dbReference type="EMBL" id="JBCGDO010000016">
    <property type="protein sequence ID" value="MEM0543269.1"/>
    <property type="molecule type" value="Genomic_DNA"/>
</dbReference>
<evidence type="ECO:0000256" key="1">
    <source>
        <dbReference type="SAM" id="SignalP"/>
    </source>
</evidence>
<comment type="caution">
    <text evidence="2">The sequence shown here is derived from an EMBL/GenBank/DDBJ whole genome shotgun (WGS) entry which is preliminary data.</text>
</comment>
<organism evidence="2 3">
    <name type="scientific">Flavobacterium aureirubrum</name>
    <dbReference type="NCBI Taxonomy" id="3133147"/>
    <lineage>
        <taxon>Bacteria</taxon>
        <taxon>Pseudomonadati</taxon>
        <taxon>Bacteroidota</taxon>
        <taxon>Flavobacteriia</taxon>
        <taxon>Flavobacteriales</taxon>
        <taxon>Flavobacteriaceae</taxon>
        <taxon>Flavobacterium</taxon>
    </lineage>
</organism>
<sequence>MKIKLALVIVVVLSSFSAVTAQIKKEWGTKFDYEVKLEEEPRVVLADNYNHYLTTVVSKHGMMAQHGIIVRKFDQKNILVNTFKQDFPEKTMFTLYNFLGSYEISKDKVVFFIDGYSNKTKKKSIHSVIFDKKTDAFTTTLLVEYTFESLAKSGTVTVVPSQNGKYFGIVYSKFSNRKIAEVAECTVIDGTTFKEVWKKTVTFPLEYFSGDVTLTNSGKIVFIKRVVEKGAKHSLLVVDATSEVDKDLGAEIKLSRPVAISIGTQDYLIAFNFKASLREWAFSNIMLYDLDGGRILSNDAVEAFNGIKEIQDVRYNLINIHDNQIDVFAECKYQTGSKPSAAFPNDPKFNDPIYSFGAGMLIVMNMEGKVKKSMKFQNKVPFSNAVIDNFGVLNSKGNYYLNTSAWGGPNGNEEYPVLYQLNPLSYSFEIQNIKLPLPSSVYRSEDGDQNGGTYIHQFFNYFPDTNRVLFAKYYSDGKVQFVNYNGVTF</sequence>
<dbReference type="RefSeq" id="WP_342696466.1">
    <property type="nucleotide sequence ID" value="NZ_JBCGDO010000016.1"/>
</dbReference>
<protein>
    <submittedName>
        <fullName evidence="2">Uncharacterized protein</fullName>
    </submittedName>
</protein>
<evidence type="ECO:0000313" key="2">
    <source>
        <dbReference type="EMBL" id="MEM0543269.1"/>
    </source>
</evidence>
<feature type="chain" id="PRO_5045257265" evidence="1">
    <location>
        <begin position="21"/>
        <end position="489"/>
    </location>
</feature>
<evidence type="ECO:0000313" key="3">
    <source>
        <dbReference type="Proteomes" id="UP001460072"/>
    </source>
</evidence>
<keyword evidence="1" id="KW-0732">Signal</keyword>
<dbReference type="Proteomes" id="UP001460072">
    <property type="component" value="Unassembled WGS sequence"/>
</dbReference>
<proteinExistence type="predicted"/>
<accession>A0ABU9N6E8</accession>
<name>A0ABU9N6E8_9FLAO</name>
<keyword evidence="3" id="KW-1185">Reference proteome</keyword>
<gene>
    <name evidence="2" type="ORF">WFZ85_11630</name>
</gene>